<dbReference type="NCBIfam" id="TIGR02068">
    <property type="entry name" value="cya_phycin_syn"/>
    <property type="match status" value="1"/>
</dbReference>
<dbReference type="GO" id="GO:0071160">
    <property type="term" value="F:cyanophycin synthetase activity (L-aspartate-adding)"/>
    <property type="evidence" value="ECO:0007669"/>
    <property type="project" value="UniProtKB-EC"/>
</dbReference>
<dbReference type="InterPro" id="IPR005479">
    <property type="entry name" value="CPAse_ATP-bd"/>
</dbReference>
<dbReference type="CDD" id="cd01983">
    <property type="entry name" value="SIMIBI"/>
    <property type="match status" value="1"/>
</dbReference>
<dbReference type="EC" id="6.3.2.30" evidence="5"/>
<evidence type="ECO:0000256" key="14">
    <source>
        <dbReference type="PROSITE-ProRule" id="PRU00409"/>
    </source>
</evidence>
<organism evidence="16 17">
    <name type="scientific">Facklamia lactis</name>
    <dbReference type="NCBI Taxonomy" id="2749967"/>
    <lineage>
        <taxon>Bacteria</taxon>
        <taxon>Bacillati</taxon>
        <taxon>Bacillota</taxon>
        <taxon>Bacilli</taxon>
        <taxon>Lactobacillales</taxon>
        <taxon>Aerococcaceae</taxon>
        <taxon>Facklamia</taxon>
    </lineage>
</organism>
<dbReference type="Pfam" id="PF02875">
    <property type="entry name" value="Mur_ligase_C"/>
    <property type="match status" value="1"/>
</dbReference>
<dbReference type="InterPro" id="IPR011761">
    <property type="entry name" value="ATP-grasp"/>
</dbReference>
<dbReference type="InterPro" id="IPR011810">
    <property type="entry name" value="Cya_phycin_syn"/>
</dbReference>
<comment type="pathway">
    <text evidence="2">Cell wall biogenesis; peptidoglycan biosynthesis.</text>
</comment>
<evidence type="ECO:0000256" key="7">
    <source>
        <dbReference type="ARBA" id="ARBA00022036"/>
    </source>
</evidence>
<evidence type="ECO:0000256" key="2">
    <source>
        <dbReference type="ARBA" id="ARBA00004752"/>
    </source>
</evidence>
<evidence type="ECO:0000256" key="12">
    <source>
        <dbReference type="ARBA" id="ARBA00048094"/>
    </source>
</evidence>
<dbReference type="Pfam" id="PF02786">
    <property type="entry name" value="CPSase_L_D2"/>
    <property type="match status" value="1"/>
</dbReference>
<dbReference type="InterPro" id="IPR013221">
    <property type="entry name" value="Mur_ligase_cen"/>
</dbReference>
<dbReference type="Gene3D" id="3.90.190.20">
    <property type="entry name" value="Mur ligase, C-terminal domain"/>
    <property type="match status" value="1"/>
</dbReference>
<dbReference type="EC" id="6.3.2.29" evidence="6"/>
<comment type="catalytic activity">
    <reaction evidence="12">
        <text>[L-4-(L-arginin-2-N-yl)aspartate](n)-L-aspartate + L-arginine + ATP = [L-4-(L-arginin-2-N-yl)aspartate](n+1) + ADP + phosphate + H(+)</text>
        <dbReference type="Rhea" id="RHEA:23888"/>
        <dbReference type="Rhea" id="RHEA-COMP:13732"/>
        <dbReference type="Rhea" id="RHEA-COMP:13733"/>
        <dbReference type="ChEBI" id="CHEBI:15378"/>
        <dbReference type="ChEBI" id="CHEBI:30616"/>
        <dbReference type="ChEBI" id="CHEBI:32682"/>
        <dbReference type="ChEBI" id="CHEBI:43474"/>
        <dbReference type="ChEBI" id="CHEBI:137986"/>
        <dbReference type="ChEBI" id="CHEBI:137990"/>
        <dbReference type="ChEBI" id="CHEBI:456216"/>
        <dbReference type="EC" id="6.3.2.30"/>
    </reaction>
</comment>
<dbReference type="InterPro" id="IPR044019">
    <property type="entry name" value="Cyanophycin_syn_N"/>
</dbReference>
<evidence type="ECO:0000256" key="5">
    <source>
        <dbReference type="ARBA" id="ARBA00012968"/>
    </source>
</evidence>
<evidence type="ECO:0000256" key="8">
    <source>
        <dbReference type="ARBA" id="ARBA00022598"/>
    </source>
</evidence>
<accession>A0ABS0LT94</accession>
<evidence type="ECO:0000256" key="10">
    <source>
        <dbReference type="ARBA" id="ARBA00022840"/>
    </source>
</evidence>
<evidence type="ECO:0000259" key="15">
    <source>
        <dbReference type="PROSITE" id="PS50975"/>
    </source>
</evidence>
<dbReference type="SUPFAM" id="SSF56059">
    <property type="entry name" value="Glutathione synthetase ATP-binding domain-like"/>
    <property type="match status" value="1"/>
</dbReference>
<dbReference type="PANTHER" id="PTHR23135">
    <property type="entry name" value="MUR LIGASE FAMILY MEMBER"/>
    <property type="match status" value="1"/>
</dbReference>
<keyword evidence="10 14" id="KW-0067">ATP-binding</keyword>
<feature type="domain" description="ATP-grasp" evidence="15">
    <location>
        <begin position="219"/>
        <end position="472"/>
    </location>
</feature>
<comment type="function">
    <text evidence="1">Catalyzes the ATP-dependent polymerization of arginine and aspartate to multi-L-arginyl-poly-L-aspartic acid (cyanophycin; a water-insoluble reserve polymer).</text>
</comment>
<gene>
    <name evidence="16" type="primary">cphA</name>
    <name evidence="16" type="ORF">HZY91_07225</name>
</gene>
<evidence type="ECO:0000313" key="17">
    <source>
        <dbReference type="Proteomes" id="UP000721415"/>
    </source>
</evidence>
<dbReference type="SUPFAM" id="SSF53244">
    <property type="entry name" value="MurD-like peptide ligases, peptide-binding domain"/>
    <property type="match status" value="1"/>
</dbReference>
<evidence type="ECO:0000256" key="3">
    <source>
        <dbReference type="ARBA" id="ARBA00009060"/>
    </source>
</evidence>
<evidence type="ECO:0000256" key="4">
    <source>
        <dbReference type="ARBA" id="ARBA00011738"/>
    </source>
</evidence>
<dbReference type="InterPro" id="IPR036565">
    <property type="entry name" value="Mur-like_cat_sf"/>
</dbReference>
<dbReference type="InterPro" id="IPR036615">
    <property type="entry name" value="Mur_ligase_C_dom_sf"/>
</dbReference>
<evidence type="ECO:0000256" key="13">
    <source>
        <dbReference type="ARBA" id="ARBA00048425"/>
    </source>
</evidence>
<keyword evidence="9 14" id="KW-0547">Nucleotide-binding</keyword>
<dbReference type="Proteomes" id="UP000721415">
    <property type="component" value="Unassembled WGS sequence"/>
</dbReference>
<dbReference type="Gene3D" id="3.40.1190.10">
    <property type="entry name" value="Mur-like, catalytic domain"/>
    <property type="match status" value="1"/>
</dbReference>
<comment type="subunit">
    <text evidence="4">Homodimer.</text>
</comment>
<comment type="caution">
    <text evidence="16">The sequence shown here is derived from an EMBL/GenBank/DDBJ whole genome shotgun (WGS) entry which is preliminary data.</text>
</comment>
<dbReference type="PROSITE" id="PS50975">
    <property type="entry name" value="ATP_GRASP"/>
    <property type="match status" value="1"/>
</dbReference>
<comment type="catalytic activity">
    <reaction evidence="13">
        <text>[L-4-(L-arginin-2-N-yl)aspartate](n) + L-aspartate + ATP = [L-4-(L-arginin-2-N-yl)aspartate](n)-L-aspartate + ADP + phosphate + H(+)</text>
        <dbReference type="Rhea" id="RHEA:13277"/>
        <dbReference type="Rhea" id="RHEA-COMP:13728"/>
        <dbReference type="Rhea" id="RHEA-COMP:13733"/>
        <dbReference type="ChEBI" id="CHEBI:15378"/>
        <dbReference type="ChEBI" id="CHEBI:29991"/>
        <dbReference type="ChEBI" id="CHEBI:30616"/>
        <dbReference type="ChEBI" id="CHEBI:43474"/>
        <dbReference type="ChEBI" id="CHEBI:137986"/>
        <dbReference type="ChEBI" id="CHEBI:137990"/>
        <dbReference type="ChEBI" id="CHEBI:456216"/>
        <dbReference type="EC" id="6.3.2.29"/>
    </reaction>
</comment>
<evidence type="ECO:0000256" key="11">
    <source>
        <dbReference type="ARBA" id="ARBA00031353"/>
    </source>
</evidence>
<dbReference type="Pfam" id="PF08245">
    <property type="entry name" value="Mur_ligase_M"/>
    <property type="match status" value="1"/>
</dbReference>
<dbReference type="EMBL" id="JACBXQ010000004">
    <property type="protein sequence ID" value="MBG9986685.1"/>
    <property type="molecule type" value="Genomic_DNA"/>
</dbReference>
<dbReference type="GO" id="GO:0071161">
    <property type="term" value="F:cyanophycin synthetase activity (L-arginine-adding)"/>
    <property type="evidence" value="ECO:0007669"/>
    <property type="project" value="UniProtKB-EC"/>
</dbReference>
<dbReference type="Gene3D" id="3.30.470.20">
    <property type="entry name" value="ATP-grasp fold, B domain"/>
    <property type="match status" value="2"/>
</dbReference>
<keyword evidence="17" id="KW-1185">Reference proteome</keyword>
<evidence type="ECO:0000256" key="9">
    <source>
        <dbReference type="ARBA" id="ARBA00022741"/>
    </source>
</evidence>
<dbReference type="Pfam" id="PF18921">
    <property type="entry name" value="Cyanophycin_syn"/>
    <property type="match status" value="1"/>
</dbReference>
<evidence type="ECO:0000313" key="16">
    <source>
        <dbReference type="EMBL" id="MBG9986685.1"/>
    </source>
</evidence>
<dbReference type="SUPFAM" id="SSF53623">
    <property type="entry name" value="MurD-like peptide ligases, catalytic domain"/>
    <property type="match status" value="1"/>
</dbReference>
<dbReference type="RefSeq" id="WP_197115606.1">
    <property type="nucleotide sequence ID" value="NZ_JACBXQ010000004.1"/>
</dbReference>
<protein>
    <recommendedName>
        <fullName evidence="7">Cyanophycin synthetase</fullName>
        <ecNumber evidence="6">6.3.2.29</ecNumber>
        <ecNumber evidence="5">6.3.2.30</ecNumber>
    </recommendedName>
    <alternativeName>
        <fullName evidence="11">Cyanophycin synthase</fullName>
    </alternativeName>
</protein>
<evidence type="ECO:0000256" key="6">
    <source>
        <dbReference type="ARBA" id="ARBA00013005"/>
    </source>
</evidence>
<dbReference type="NCBIfam" id="NF010623">
    <property type="entry name" value="PRK14016.1"/>
    <property type="match status" value="1"/>
</dbReference>
<proteinExistence type="inferred from homology"/>
<evidence type="ECO:0000256" key="1">
    <source>
        <dbReference type="ARBA" id="ARBA00003184"/>
    </source>
</evidence>
<dbReference type="InterPro" id="IPR004101">
    <property type="entry name" value="Mur_ligase_C"/>
</dbReference>
<keyword evidence="8 16" id="KW-0436">Ligase</keyword>
<sequence>MEILELRALRGPNYYHQRPVVFMRLDIGELEERPTDTLPNCKETLHKMMPTLYEHTCSPRVVGGFYQRVERGTWPGHVVEHIAIELQCLLGHKVTFGKTYTMKEKGIYQLVYRYLNEEVGLRAGELAVQIVEKLYRNELSDIEKILHELRTLEKESKFGPSTQSIVDEAIKRKIPVTRLNQYNYVQFGYGKNQRRIEATLIDDTSALGVEIAANKGRTKEILNQHGIPVAEGETVSIVDSAIKLANRIGYPLVVKPLDGNHGRGVTTNIQTQLDLVQAFKLANEVSKSVIVEKYIRGNDYRLLVINGQFTACALRKPAQVVGDGESTIKELVDQLNLDPRRGEGHEDVMTLININRETERLLRKQGYSLQSIPDAGVEIILKSTANMSSGGTAIDVTDDVHLHNQTLAERIARIVGLNVMGIDVIAPSLEKPLIKGEGAVVEVNAGPGFRMHLSPSYGKARNVGKAVMDMLFPIGKESRIPICAVTGTNGKTTTARLIAQVLKQVGNVVGLTSTDEVSIDGVPILKGDYSGPAGAQSVLSDPSVDHAVLEVARGGILRRGLAFDWCDVGILLNISNDHLGIGGIETVEDLARLKGSVTSSVKKAGYAIFNADDPVVMTQVEKTKGHVILFSMDSNHPELNENLKKGNMNITVKRNQILIQRTHGTQELLDYTELPITYNGSAIFNVKNVLAAVAACLALGVSEEQICSGLRSFSPSIPQSHGRMNVIDVEDFKVMIDYGHNPDAIRETGPFLKNLTSGRTIRHGFGAGNRREQDLIELGAAYAPYYDHVIISDPDNRKRKPGETAQLIKKGCLQAGLKEDQVEIIEDELQAAKTCLEMAKGGDLVLLQADNIQGMIQFVLKYKKDRMSY</sequence>
<reference evidence="16 17" key="1">
    <citation type="submission" date="2020-07" db="EMBL/GenBank/DDBJ databases">
        <title>Facklamia lactis sp. nov., isolated from raw milk.</title>
        <authorList>
            <person name="Doll E.V."/>
            <person name="Huptas C."/>
            <person name="Staib L."/>
            <person name="Wenning M."/>
            <person name="Scherer S."/>
        </authorList>
    </citation>
    <scope>NUCLEOTIDE SEQUENCE [LARGE SCALE GENOMIC DNA]</scope>
    <source>
        <strain evidence="16 17">DSM 111018</strain>
    </source>
</reference>
<name>A0ABS0LT94_9LACT</name>
<comment type="similarity">
    <text evidence="3">In the C-terminal section; belongs to the MurCDEF family.</text>
</comment>
<dbReference type="PANTHER" id="PTHR23135:SF18">
    <property type="entry name" value="CYANOPHYCIN SYNTHETASE"/>
    <property type="match status" value="1"/>
</dbReference>